<dbReference type="GO" id="GO:0003700">
    <property type="term" value="F:DNA-binding transcription factor activity"/>
    <property type="evidence" value="ECO:0007669"/>
    <property type="project" value="InterPro"/>
</dbReference>
<dbReference type="PANTHER" id="PTHR47456:SF1">
    <property type="entry name" value="PHD-TYPE DOMAIN-CONTAINING PROTEIN"/>
    <property type="match status" value="1"/>
</dbReference>
<name>A0AAU9XSR4_9CNID</name>
<evidence type="ECO:0000313" key="3">
    <source>
        <dbReference type="Proteomes" id="UP001159428"/>
    </source>
</evidence>
<dbReference type="EMBL" id="CALNXJ010000065">
    <property type="protein sequence ID" value="CAH3157830.1"/>
    <property type="molecule type" value="Genomic_DNA"/>
</dbReference>
<feature type="non-terminal residue" evidence="2">
    <location>
        <position position="1"/>
    </location>
</feature>
<evidence type="ECO:0000313" key="2">
    <source>
        <dbReference type="EMBL" id="CAH3157830.1"/>
    </source>
</evidence>
<evidence type="ECO:0000256" key="1">
    <source>
        <dbReference type="SAM" id="MobiDB-lite"/>
    </source>
</evidence>
<feature type="region of interest" description="Disordered" evidence="1">
    <location>
        <begin position="332"/>
        <end position="351"/>
    </location>
</feature>
<organism evidence="2 3">
    <name type="scientific">Pocillopora meandrina</name>
    <dbReference type="NCBI Taxonomy" id="46732"/>
    <lineage>
        <taxon>Eukaryota</taxon>
        <taxon>Metazoa</taxon>
        <taxon>Cnidaria</taxon>
        <taxon>Anthozoa</taxon>
        <taxon>Hexacorallia</taxon>
        <taxon>Scleractinia</taxon>
        <taxon>Astrocoeniina</taxon>
        <taxon>Pocilloporidae</taxon>
        <taxon>Pocillopora</taxon>
    </lineage>
</organism>
<dbReference type="AlphaFoldDB" id="A0AAU9XSR4"/>
<sequence>LHANLCEVRVDSDYGYGFLDGTEERKEDLIEQFTTLNSSCFVRSTTEVKERSRRSSENVQPMFEQKSGNLPIACLAHPFSMVTVETRHCLHGPKADSRGGKKQKPQNTSGHDYLASSGGYIKVQGSRKLDCPASLQVRAIQLYTDYTLEPEECSSKRGLRKAKAGILKQLKDDKQTGKRLRTTTRFYFRLPLSTAHKIHPVGEAATIGHSIHPKIASKIRELVSENITSPDVVRKCLEQYVDKEMFGSHEGHQKPRKSNRRYYPSRQDLRMALLPGQKSMTTEQAILENTITTVESLLKDLRQSSSLENGLPLRQSPAKKKLKVTEVDYHKVKHKTLPKRRRHSKKRKDRGVAVDLTRAEGNSKDSAVELEEVDSICDVSLDDDNELELCNDADNDMDNDELTGTIHKSSARISPRYNSIECKVQLCDAETRVKTLQVNTGIRDSVLEEGPFKVTVSDLLATLPPSTLSAKETQKIKEEIPSFVDGWLTDTIVDATLWKLTKLDQEIFAADSTLCQLILDNKESIRVYTDPIHGNK</sequence>
<gene>
    <name evidence="2" type="ORF">PMEA_00030194</name>
</gene>
<proteinExistence type="predicted"/>
<dbReference type="InterPro" id="IPR029309">
    <property type="entry name" value="CaRF"/>
</dbReference>
<protein>
    <submittedName>
        <fullName evidence="2">Uncharacterized protein</fullName>
    </submittedName>
</protein>
<dbReference type="PANTHER" id="PTHR47456">
    <property type="entry name" value="PHD-TYPE DOMAIN-CONTAINING PROTEIN"/>
    <property type="match status" value="1"/>
</dbReference>
<feature type="compositionally biased region" description="Basic residues" evidence="1">
    <location>
        <begin position="332"/>
        <end position="349"/>
    </location>
</feature>
<reference evidence="2 3" key="1">
    <citation type="submission" date="2022-05" db="EMBL/GenBank/DDBJ databases">
        <authorList>
            <consortium name="Genoscope - CEA"/>
            <person name="William W."/>
        </authorList>
    </citation>
    <scope>NUCLEOTIDE SEQUENCE [LARGE SCALE GENOMIC DNA]</scope>
</reference>
<keyword evidence="3" id="KW-1185">Reference proteome</keyword>
<comment type="caution">
    <text evidence="2">The sequence shown here is derived from an EMBL/GenBank/DDBJ whole genome shotgun (WGS) entry which is preliminary data.</text>
</comment>
<feature type="region of interest" description="Disordered" evidence="1">
    <location>
        <begin position="91"/>
        <end position="113"/>
    </location>
</feature>
<dbReference type="Pfam" id="PF15299">
    <property type="entry name" value="ALS2CR8"/>
    <property type="match status" value="1"/>
</dbReference>
<dbReference type="Proteomes" id="UP001159428">
    <property type="component" value="Unassembled WGS sequence"/>
</dbReference>
<accession>A0AAU9XSR4</accession>
<feature type="non-terminal residue" evidence="2">
    <location>
        <position position="536"/>
    </location>
</feature>